<reference evidence="2 3" key="1">
    <citation type="submission" date="2020-08" db="EMBL/GenBank/DDBJ databases">
        <title>Plant Genome Project.</title>
        <authorList>
            <person name="Zhang R.-G."/>
        </authorList>
    </citation>
    <scope>NUCLEOTIDE SEQUENCE [LARGE SCALE GENOMIC DNA]</scope>
    <source>
        <tissue evidence="2">Rhizome</tissue>
    </source>
</reference>
<dbReference type="EMBL" id="JACMSC010000017">
    <property type="protein sequence ID" value="KAG6480397.1"/>
    <property type="molecule type" value="Genomic_DNA"/>
</dbReference>
<evidence type="ECO:0000256" key="1">
    <source>
        <dbReference type="SAM" id="MobiDB-lite"/>
    </source>
</evidence>
<protein>
    <submittedName>
        <fullName evidence="2">Uncharacterized protein</fullName>
    </submittedName>
</protein>
<proteinExistence type="predicted"/>
<dbReference type="Proteomes" id="UP000734854">
    <property type="component" value="Unassembled WGS sequence"/>
</dbReference>
<organism evidence="2 3">
    <name type="scientific">Zingiber officinale</name>
    <name type="common">Ginger</name>
    <name type="synonym">Amomum zingiber</name>
    <dbReference type="NCBI Taxonomy" id="94328"/>
    <lineage>
        <taxon>Eukaryota</taxon>
        <taxon>Viridiplantae</taxon>
        <taxon>Streptophyta</taxon>
        <taxon>Embryophyta</taxon>
        <taxon>Tracheophyta</taxon>
        <taxon>Spermatophyta</taxon>
        <taxon>Magnoliopsida</taxon>
        <taxon>Liliopsida</taxon>
        <taxon>Zingiberales</taxon>
        <taxon>Zingiberaceae</taxon>
        <taxon>Zingiber</taxon>
    </lineage>
</organism>
<evidence type="ECO:0000313" key="2">
    <source>
        <dbReference type="EMBL" id="KAG6480397.1"/>
    </source>
</evidence>
<feature type="region of interest" description="Disordered" evidence="1">
    <location>
        <begin position="1"/>
        <end position="22"/>
    </location>
</feature>
<accession>A0A8J5F245</accession>
<dbReference type="AlphaFoldDB" id="A0A8J5F245"/>
<comment type="caution">
    <text evidence="2">The sequence shown here is derived from an EMBL/GenBank/DDBJ whole genome shotgun (WGS) entry which is preliminary data.</text>
</comment>
<evidence type="ECO:0000313" key="3">
    <source>
        <dbReference type="Proteomes" id="UP000734854"/>
    </source>
</evidence>
<sequence>MAITEQRRPRAGGGDDGKQAVIVKQRRLRPTIAWTETMRRLCRRSVKDSVRRRLAWKKTSIRKKGQEGEVHPHSTDPRNYLNFDDYANNAILSDDANAQMMRSDKLLESEQYALAMVAKYDNNNNNNENRLENEVEGVVAKPLTREVSKAIGNPPSNGYNGGNTDR</sequence>
<name>A0A8J5F245_ZINOF</name>
<keyword evidence="3" id="KW-1185">Reference proteome</keyword>
<feature type="compositionally biased region" description="Basic and acidic residues" evidence="1">
    <location>
        <begin position="1"/>
        <end position="18"/>
    </location>
</feature>
<feature type="region of interest" description="Disordered" evidence="1">
    <location>
        <begin position="146"/>
        <end position="166"/>
    </location>
</feature>
<gene>
    <name evidence="2" type="ORF">ZIOFF_063897</name>
</gene>